<protein>
    <submittedName>
        <fullName evidence="2">HD domain-containing protein</fullName>
    </submittedName>
</protein>
<dbReference type="Proteomes" id="UP000469325">
    <property type="component" value="Unassembled WGS sequence"/>
</dbReference>
<accession>A0A6N7XPB0</accession>
<evidence type="ECO:0000313" key="3">
    <source>
        <dbReference type="Proteomes" id="UP000469325"/>
    </source>
</evidence>
<sequence length="141" mass="15473">MDVERHCIQHGTTSVCAHSLAVTRACVRMAQATRLPVDERALVRGALLHDYFLYDWHVSDPSHRLHGFTHPGTACSNAVRDFGIGPVEQNMVRHHMFPLTPTPPTCREAVILCVADKVVATRETAQGIALKVEALAGRGRA</sequence>
<dbReference type="SUPFAM" id="SSF109604">
    <property type="entry name" value="HD-domain/PDEase-like"/>
    <property type="match status" value="1"/>
</dbReference>
<gene>
    <name evidence="2" type="ORF">FYJ68_06865</name>
</gene>
<evidence type="ECO:0000313" key="2">
    <source>
        <dbReference type="EMBL" id="MST72824.1"/>
    </source>
</evidence>
<evidence type="ECO:0000259" key="1">
    <source>
        <dbReference type="Pfam" id="PF01966"/>
    </source>
</evidence>
<dbReference type="InterPro" id="IPR006674">
    <property type="entry name" value="HD_domain"/>
</dbReference>
<comment type="caution">
    <text evidence="2">The sequence shown here is derived from an EMBL/GenBank/DDBJ whole genome shotgun (WGS) entry which is preliminary data.</text>
</comment>
<keyword evidence="3" id="KW-1185">Reference proteome</keyword>
<name>A0A6N7XPB0_9ACTN</name>
<dbReference type="AlphaFoldDB" id="A0A6N7XPB0"/>
<dbReference type="Pfam" id="PF01966">
    <property type="entry name" value="HD"/>
    <property type="match status" value="1"/>
</dbReference>
<organism evidence="2 3">
    <name type="scientific">Olsenella porci</name>
    <dbReference type="NCBI Taxonomy" id="2652279"/>
    <lineage>
        <taxon>Bacteria</taxon>
        <taxon>Bacillati</taxon>
        <taxon>Actinomycetota</taxon>
        <taxon>Coriobacteriia</taxon>
        <taxon>Coriobacteriales</taxon>
        <taxon>Atopobiaceae</taxon>
        <taxon>Olsenella</taxon>
    </lineage>
</organism>
<dbReference type="Gene3D" id="1.10.3210.10">
    <property type="entry name" value="Hypothetical protein af1432"/>
    <property type="match status" value="1"/>
</dbReference>
<dbReference type="EMBL" id="VUNC01000005">
    <property type="protein sequence ID" value="MST72824.1"/>
    <property type="molecule type" value="Genomic_DNA"/>
</dbReference>
<reference evidence="2 3" key="1">
    <citation type="submission" date="2019-08" db="EMBL/GenBank/DDBJ databases">
        <title>In-depth cultivation of the pig gut microbiome towards novel bacterial diversity and tailored functional studies.</title>
        <authorList>
            <person name="Wylensek D."/>
            <person name="Hitch T.C.A."/>
            <person name="Clavel T."/>
        </authorList>
    </citation>
    <scope>NUCLEOTIDE SEQUENCE [LARGE SCALE GENOMIC DNA]</scope>
    <source>
        <strain evidence="2 3">CA-Schmier-601-WT-1</strain>
    </source>
</reference>
<feature type="domain" description="HD" evidence="1">
    <location>
        <begin position="17"/>
        <end position="120"/>
    </location>
</feature>
<proteinExistence type="predicted"/>